<feature type="signal peptide" evidence="1">
    <location>
        <begin position="1"/>
        <end position="26"/>
    </location>
</feature>
<evidence type="ECO:0000313" key="2">
    <source>
        <dbReference type="EMBL" id="ADJ23422.1"/>
    </source>
</evidence>
<keyword evidence="3" id="KW-1185">Reference proteome</keyword>
<dbReference type="RefSeq" id="WP_013215581.1">
    <property type="nucleotide sequence ID" value="NC_014313.1"/>
</dbReference>
<dbReference type="HOGENOM" id="CLU_154406_1_0_5"/>
<evidence type="ECO:0000313" key="3">
    <source>
        <dbReference type="Proteomes" id="UP000002033"/>
    </source>
</evidence>
<feature type="chain" id="PRO_5003116499" description="Secreted protein" evidence="1">
    <location>
        <begin position="27"/>
        <end position="120"/>
    </location>
</feature>
<dbReference type="EMBL" id="CP002083">
    <property type="protein sequence ID" value="ADJ23422.1"/>
    <property type="molecule type" value="Genomic_DNA"/>
</dbReference>
<proteinExistence type="predicted"/>
<dbReference type="Proteomes" id="UP000002033">
    <property type="component" value="Chromosome"/>
</dbReference>
<gene>
    <name evidence="2" type="ordered locus">Hden_1615</name>
</gene>
<protein>
    <recommendedName>
        <fullName evidence="4">Secreted protein</fullName>
    </recommendedName>
</protein>
<dbReference type="AlphaFoldDB" id="D8JYH0"/>
<keyword evidence="1" id="KW-0732">Signal</keyword>
<dbReference type="KEGG" id="hdn:Hden_1615"/>
<name>D8JYH0_HYPDA</name>
<reference evidence="3" key="1">
    <citation type="journal article" date="2011" name="J. Bacteriol.">
        <title>Genome sequences of eight morphologically diverse alphaproteobacteria.</title>
        <authorList>
            <consortium name="US DOE Joint Genome Institute"/>
            <person name="Brown P.J."/>
            <person name="Kysela D.T."/>
            <person name="Buechlein A."/>
            <person name="Hemmerich C."/>
            <person name="Brun Y.V."/>
        </authorList>
    </citation>
    <scope>NUCLEOTIDE SEQUENCE [LARGE SCALE GENOMIC DNA]</scope>
    <source>
        <strain evidence="3">ATCC 51888 / DSM 1869 / NCIB 11706 / TK 0415</strain>
    </source>
</reference>
<sequence length="120" mass="13243" precursor="true">MTKTGKHRLFALIFAAATPVAGIAVAQELPTNEYPTVARADYVYACMAVNGQTRDVLEKCSCSIDQIASLLPYAEYEEAETLLSVGLKGGENVAWTKIPQMQEKIKNMRRAQVEGELRCF</sequence>
<accession>D8JYH0</accession>
<organism evidence="2 3">
    <name type="scientific">Hyphomicrobium denitrificans (strain ATCC 51888 / DSM 1869 / NCIMB 11706 / TK 0415)</name>
    <dbReference type="NCBI Taxonomy" id="582899"/>
    <lineage>
        <taxon>Bacteria</taxon>
        <taxon>Pseudomonadati</taxon>
        <taxon>Pseudomonadota</taxon>
        <taxon>Alphaproteobacteria</taxon>
        <taxon>Hyphomicrobiales</taxon>
        <taxon>Hyphomicrobiaceae</taxon>
        <taxon>Hyphomicrobium</taxon>
    </lineage>
</organism>
<dbReference type="eggNOG" id="ENOG5032RK3">
    <property type="taxonomic scope" value="Bacteria"/>
</dbReference>
<dbReference type="STRING" id="582899.Hden_1615"/>
<evidence type="ECO:0000256" key="1">
    <source>
        <dbReference type="SAM" id="SignalP"/>
    </source>
</evidence>
<evidence type="ECO:0008006" key="4">
    <source>
        <dbReference type="Google" id="ProtNLM"/>
    </source>
</evidence>